<evidence type="ECO:0000313" key="1">
    <source>
        <dbReference type="EMBL" id="EJW93674.1"/>
    </source>
</evidence>
<dbReference type="EMBL" id="AMCI01006829">
    <property type="protein sequence ID" value="EJW93674.1"/>
    <property type="molecule type" value="Genomic_DNA"/>
</dbReference>
<proteinExistence type="predicted"/>
<accession>J9G298</accession>
<reference evidence="1" key="1">
    <citation type="journal article" date="2012" name="PLoS ONE">
        <title>Gene sets for utilization of primary and secondary nutrition supplies in the distal gut of endangered iberian lynx.</title>
        <authorList>
            <person name="Alcaide M."/>
            <person name="Messina E."/>
            <person name="Richter M."/>
            <person name="Bargiela R."/>
            <person name="Peplies J."/>
            <person name="Huws S.A."/>
            <person name="Newbold C.J."/>
            <person name="Golyshin P.N."/>
            <person name="Simon M.A."/>
            <person name="Lopez G."/>
            <person name="Yakimov M.M."/>
            <person name="Ferrer M."/>
        </authorList>
    </citation>
    <scope>NUCLEOTIDE SEQUENCE</scope>
</reference>
<protein>
    <submittedName>
        <fullName evidence="1">Uncharacterized protein</fullName>
    </submittedName>
</protein>
<name>J9G298_9ZZZZ</name>
<comment type="caution">
    <text evidence="1">The sequence shown here is derived from an EMBL/GenBank/DDBJ whole genome shotgun (WGS) entry which is preliminary data.</text>
</comment>
<gene>
    <name evidence="1" type="ORF">EVA_18218</name>
</gene>
<dbReference type="AlphaFoldDB" id="J9G298"/>
<organism evidence="1">
    <name type="scientific">gut metagenome</name>
    <dbReference type="NCBI Taxonomy" id="749906"/>
    <lineage>
        <taxon>unclassified sequences</taxon>
        <taxon>metagenomes</taxon>
        <taxon>organismal metagenomes</taxon>
    </lineage>
</organism>
<sequence length="161" mass="18276">MKKYLLTLFIAFMGMTAYAQRTPHAIGAHFGGSTIDLEYQYHFSKRNFLDVTAGVFDLDDGFALQGVYNWNIKQWENWTPRFATWKFWGGFGAGVGFYDCGHADGMFLGPVGTLGFGFTLKSIPLTFGVDYRPMVAFHFADDFDILDHGFRNIGVTLTYRF</sequence>